<dbReference type="Proteomes" id="UP000664857">
    <property type="component" value="Unassembled WGS sequence"/>
</dbReference>
<dbReference type="NCBIfam" id="TIGR01396">
    <property type="entry name" value="FlgB"/>
    <property type="match status" value="1"/>
</dbReference>
<dbReference type="InterPro" id="IPR019776">
    <property type="entry name" value="Flagellar_basal_body_rod_CS"/>
</dbReference>
<keyword evidence="8" id="KW-0969">Cilium</keyword>
<evidence type="ECO:0000256" key="6">
    <source>
        <dbReference type="PIRNR" id="PIRNR002889"/>
    </source>
</evidence>
<comment type="similarity">
    <text evidence="2 6">Belongs to the flagella basal body rod proteins family.</text>
</comment>
<feature type="domain" description="Flagellar basal body rod protein N-terminal" evidence="7">
    <location>
        <begin position="11"/>
        <end position="36"/>
    </location>
</feature>
<keyword evidence="4 6" id="KW-0975">Bacterial flagellum</keyword>
<evidence type="ECO:0000256" key="3">
    <source>
        <dbReference type="ARBA" id="ARBA00014376"/>
    </source>
</evidence>
<dbReference type="InterPro" id="IPR006300">
    <property type="entry name" value="FlgB"/>
</dbReference>
<protein>
    <recommendedName>
        <fullName evidence="3 6">Flagellar basal body rod protein FlgB</fullName>
    </recommendedName>
</protein>
<organism evidence="8 9">
    <name type="scientific">Candidatus Vagococcus giribetii</name>
    <dbReference type="NCBI Taxonomy" id="2230876"/>
    <lineage>
        <taxon>Bacteria</taxon>
        <taxon>Bacillati</taxon>
        <taxon>Bacillota</taxon>
        <taxon>Bacilli</taxon>
        <taxon>Lactobacillales</taxon>
        <taxon>Enterococcaceae</taxon>
        <taxon>Vagococcus</taxon>
    </lineage>
</organism>
<name>A0ABS3HT95_9ENTE</name>
<dbReference type="PIRSF" id="PIRSF002889">
    <property type="entry name" value="Rod_FlgB"/>
    <property type="match status" value="1"/>
</dbReference>
<comment type="function">
    <text evidence="5 6">Structural component of flagellum, the bacterial motility apparatus. Part of the rod structure of flagellar basal body.</text>
</comment>
<comment type="caution">
    <text evidence="8">The sequence shown here is derived from an EMBL/GenBank/DDBJ whole genome shotgun (WGS) entry which is preliminary data.</text>
</comment>
<comment type="subcellular location">
    <subcellularLocation>
        <location evidence="1 6">Bacterial flagellum basal body</location>
    </subcellularLocation>
</comment>
<dbReference type="PROSITE" id="PS00588">
    <property type="entry name" value="FLAGELLA_BB_ROD"/>
    <property type="match status" value="1"/>
</dbReference>
<dbReference type="RefSeq" id="WP_206966492.1">
    <property type="nucleotide sequence ID" value="NZ_JAFLVX010000018.1"/>
</dbReference>
<dbReference type="EMBL" id="JAFLVX010000018">
    <property type="protein sequence ID" value="MBO0476977.1"/>
    <property type="molecule type" value="Genomic_DNA"/>
</dbReference>
<evidence type="ECO:0000256" key="4">
    <source>
        <dbReference type="ARBA" id="ARBA00023143"/>
    </source>
</evidence>
<gene>
    <name evidence="8" type="primary">flgB</name>
    <name evidence="8" type="ORF">DOK76_07840</name>
</gene>
<evidence type="ECO:0000256" key="2">
    <source>
        <dbReference type="ARBA" id="ARBA00009677"/>
    </source>
</evidence>
<reference evidence="8 9" key="1">
    <citation type="submission" date="2021-03" db="EMBL/GenBank/DDBJ databases">
        <title>Enterococcal diversity collection.</title>
        <authorList>
            <person name="Gilmore M.S."/>
            <person name="Schwartzman J."/>
            <person name="Van Tyne D."/>
            <person name="Martin M."/>
            <person name="Earl A.M."/>
            <person name="Manson A.L."/>
            <person name="Straub T."/>
            <person name="Salamzade R."/>
            <person name="Saavedra J."/>
            <person name="Lebreton F."/>
            <person name="Prichula J."/>
            <person name="Schaufler K."/>
            <person name="Gaca A."/>
            <person name="Sgardioli B."/>
            <person name="Wagenaar J."/>
            <person name="Strong T."/>
        </authorList>
    </citation>
    <scope>NUCLEOTIDE SEQUENCE [LARGE SCALE GENOMIC DNA]</scope>
    <source>
        <strain evidence="8 9">DIV0080</strain>
    </source>
</reference>
<proteinExistence type="inferred from homology"/>
<sequence>MSFNNLTLLNEAMNASDLRQKTISTNIANINTPGYKVERVLFEDKLKKANSGLELDLSRTNERHMFINSPFRDLKPEVVKRTGTSVKDNGNNVDLDYEMSEKAVNELYYSSLQRQVNHELSQLNYVINH</sequence>
<evidence type="ECO:0000256" key="5">
    <source>
        <dbReference type="ARBA" id="ARBA00024934"/>
    </source>
</evidence>
<evidence type="ECO:0000256" key="1">
    <source>
        <dbReference type="ARBA" id="ARBA00004117"/>
    </source>
</evidence>
<accession>A0ABS3HT95</accession>
<evidence type="ECO:0000313" key="9">
    <source>
        <dbReference type="Proteomes" id="UP000664857"/>
    </source>
</evidence>
<keyword evidence="9" id="KW-1185">Reference proteome</keyword>
<evidence type="ECO:0000313" key="8">
    <source>
        <dbReference type="EMBL" id="MBO0476977.1"/>
    </source>
</evidence>
<keyword evidence="8" id="KW-0282">Flagellum</keyword>
<dbReference type="InterPro" id="IPR001444">
    <property type="entry name" value="Flag_bb_rod_N"/>
</dbReference>
<evidence type="ECO:0000259" key="7">
    <source>
        <dbReference type="Pfam" id="PF00460"/>
    </source>
</evidence>
<keyword evidence="8" id="KW-0966">Cell projection</keyword>
<comment type="subunit">
    <text evidence="6">The basal body constitutes a major portion of the flagellar organelle and consists of a number of rings mounted on a central rod.</text>
</comment>
<dbReference type="Pfam" id="PF00460">
    <property type="entry name" value="Flg_bb_rod"/>
    <property type="match status" value="1"/>
</dbReference>